<dbReference type="EMBL" id="FNIE01000011">
    <property type="protein sequence ID" value="SDO61261.1"/>
    <property type="molecule type" value="Genomic_DNA"/>
</dbReference>
<accession>A0A1H0KZU3</accession>
<keyword evidence="5" id="KW-0472">Membrane</keyword>
<evidence type="ECO:0000256" key="5">
    <source>
        <dbReference type="ARBA" id="ARBA00023136"/>
    </source>
</evidence>
<dbReference type="GO" id="GO:0009247">
    <property type="term" value="P:glycolipid biosynthetic process"/>
    <property type="evidence" value="ECO:0007669"/>
    <property type="project" value="UniProtKB-ARBA"/>
</dbReference>
<evidence type="ECO:0000256" key="4">
    <source>
        <dbReference type="ARBA" id="ARBA00022679"/>
    </source>
</evidence>
<reference evidence="8 9" key="1">
    <citation type="submission" date="2016-10" db="EMBL/GenBank/DDBJ databases">
        <authorList>
            <person name="de Groot N.N."/>
        </authorList>
    </citation>
    <scope>NUCLEOTIDE SEQUENCE [LARGE SCALE GENOMIC DNA]</scope>
    <source>
        <strain evidence="8 9">CGMCC 4.2022</strain>
    </source>
</reference>
<evidence type="ECO:0000313" key="8">
    <source>
        <dbReference type="EMBL" id="SDO61261.1"/>
    </source>
</evidence>
<evidence type="ECO:0000256" key="2">
    <source>
        <dbReference type="ARBA" id="ARBA00022475"/>
    </source>
</evidence>
<sequence>MRERLTDGLYGLGWGAVRNLPEPAARALGRTIADAAWRQRGKGVRRLEANLARVVPGAGPERLRELSRDGMRSYLRYWMESFRLPAWSKDRIRNGFAPQDVHWLTDGLAAGKGVILALPHMGNYDLAGAWVTTKLETPFTTVAERLKPETLYDRFVAYRESLGMEVLPHTGGAAFGTLARRLRAGGLVCLVADRDLSKGGVEVDFFGERTRMPAGPAMLAQQTGALLLPVTLWYDESPVMQGLVHPPVEVPEGDRAHRTAVMTQALADAYASGIAEHPQDWHMLQRLWLSDLPPREPAEPMTAEGPVAAAATGQGAAAAPQEGAGTAKGTSGEAAPGEVGGPGESAGEAPGADGRDAASREVSGPGEGPGGAAGADAGGAAAGEAGGPGEGPGDGSGTGTA</sequence>
<dbReference type="GO" id="GO:0016746">
    <property type="term" value="F:acyltransferase activity"/>
    <property type="evidence" value="ECO:0007669"/>
    <property type="project" value="UniProtKB-KW"/>
</dbReference>
<protein>
    <submittedName>
        <fullName evidence="8">KDO2-lipid IV(A) lauroyltransferase</fullName>
    </submittedName>
</protein>
<dbReference type="PANTHER" id="PTHR30606:SF10">
    <property type="entry name" value="PHOSPHATIDYLINOSITOL MANNOSIDE ACYLTRANSFERASE"/>
    <property type="match status" value="1"/>
</dbReference>
<keyword evidence="6" id="KW-0012">Acyltransferase</keyword>
<evidence type="ECO:0000256" key="7">
    <source>
        <dbReference type="SAM" id="MobiDB-lite"/>
    </source>
</evidence>
<evidence type="ECO:0000256" key="3">
    <source>
        <dbReference type="ARBA" id="ARBA00022519"/>
    </source>
</evidence>
<dbReference type="STRING" id="310781.SAMN05216259_11120"/>
<dbReference type="Pfam" id="PF03279">
    <property type="entry name" value="Lip_A_acyltrans"/>
    <property type="match status" value="1"/>
</dbReference>
<dbReference type="PANTHER" id="PTHR30606">
    <property type="entry name" value="LIPID A BIOSYNTHESIS LAUROYL ACYLTRANSFERASE"/>
    <property type="match status" value="1"/>
</dbReference>
<feature type="compositionally biased region" description="Low complexity" evidence="7">
    <location>
        <begin position="305"/>
        <end position="337"/>
    </location>
</feature>
<dbReference type="NCBIfam" id="NF005919">
    <property type="entry name" value="PRK07920.1"/>
    <property type="match status" value="1"/>
</dbReference>
<dbReference type="GO" id="GO:0005886">
    <property type="term" value="C:plasma membrane"/>
    <property type="evidence" value="ECO:0007669"/>
    <property type="project" value="UniProtKB-SubCell"/>
</dbReference>
<keyword evidence="9" id="KW-1185">Reference proteome</keyword>
<comment type="subcellular location">
    <subcellularLocation>
        <location evidence="1">Cell inner membrane</location>
    </subcellularLocation>
</comment>
<keyword evidence="3" id="KW-0997">Cell inner membrane</keyword>
<evidence type="ECO:0000256" key="1">
    <source>
        <dbReference type="ARBA" id="ARBA00004533"/>
    </source>
</evidence>
<keyword evidence="4 8" id="KW-0808">Transferase</keyword>
<organism evidence="8 9">
    <name type="scientific">Actinacidiphila guanduensis</name>
    <dbReference type="NCBI Taxonomy" id="310781"/>
    <lineage>
        <taxon>Bacteria</taxon>
        <taxon>Bacillati</taxon>
        <taxon>Actinomycetota</taxon>
        <taxon>Actinomycetes</taxon>
        <taxon>Kitasatosporales</taxon>
        <taxon>Streptomycetaceae</taxon>
        <taxon>Actinacidiphila</taxon>
    </lineage>
</organism>
<proteinExistence type="predicted"/>
<dbReference type="AlphaFoldDB" id="A0A1H0KZU3"/>
<gene>
    <name evidence="8" type="ORF">SAMN05216259_11120</name>
</gene>
<feature type="compositionally biased region" description="Gly residues" evidence="7">
    <location>
        <begin position="365"/>
        <end position="401"/>
    </location>
</feature>
<feature type="region of interest" description="Disordered" evidence="7">
    <location>
        <begin position="294"/>
        <end position="401"/>
    </location>
</feature>
<dbReference type="CDD" id="cd07984">
    <property type="entry name" value="LPLAT_LABLAT-like"/>
    <property type="match status" value="1"/>
</dbReference>
<keyword evidence="2" id="KW-1003">Cell membrane</keyword>
<dbReference type="InterPro" id="IPR004960">
    <property type="entry name" value="LipA_acyltrans"/>
</dbReference>
<dbReference type="Proteomes" id="UP000199341">
    <property type="component" value="Unassembled WGS sequence"/>
</dbReference>
<evidence type="ECO:0000313" key="9">
    <source>
        <dbReference type="Proteomes" id="UP000199341"/>
    </source>
</evidence>
<evidence type="ECO:0000256" key="6">
    <source>
        <dbReference type="ARBA" id="ARBA00023315"/>
    </source>
</evidence>
<name>A0A1H0KZU3_9ACTN</name>